<keyword evidence="1" id="KW-0812">Transmembrane</keyword>
<accession>A0A7W6DCM3</accession>
<keyword evidence="1" id="KW-0472">Membrane</keyword>
<reference evidence="2 3" key="1">
    <citation type="submission" date="2020-08" db="EMBL/GenBank/DDBJ databases">
        <title>Genomic Encyclopedia of Type Strains, Phase IV (KMG-IV): sequencing the most valuable type-strain genomes for metagenomic binning, comparative biology and taxonomic classification.</title>
        <authorList>
            <person name="Goeker M."/>
        </authorList>
    </citation>
    <scope>NUCLEOTIDE SEQUENCE [LARGE SCALE GENOMIC DNA]</scope>
    <source>
        <strain evidence="2 3">DSM 100211</strain>
    </source>
</reference>
<feature type="transmembrane region" description="Helical" evidence="1">
    <location>
        <begin position="12"/>
        <end position="35"/>
    </location>
</feature>
<gene>
    <name evidence="2" type="ORF">GGQ64_003376</name>
</gene>
<protein>
    <submittedName>
        <fullName evidence="2">Uncharacterized protein</fullName>
    </submittedName>
</protein>
<keyword evidence="1" id="KW-1133">Transmembrane helix</keyword>
<dbReference type="AlphaFoldDB" id="A0A7W6DCM3"/>
<evidence type="ECO:0000256" key="1">
    <source>
        <dbReference type="SAM" id="Phobius"/>
    </source>
</evidence>
<dbReference type="RefSeq" id="WP_183806340.1">
    <property type="nucleotide sequence ID" value="NZ_JACIEE010000006.1"/>
</dbReference>
<evidence type="ECO:0000313" key="2">
    <source>
        <dbReference type="EMBL" id="MBB3978162.1"/>
    </source>
</evidence>
<dbReference type="EMBL" id="JACIEE010000006">
    <property type="protein sequence ID" value="MBB3978162.1"/>
    <property type="molecule type" value="Genomic_DNA"/>
</dbReference>
<feature type="transmembrane region" description="Helical" evidence="1">
    <location>
        <begin position="63"/>
        <end position="82"/>
    </location>
</feature>
<proteinExistence type="predicted"/>
<comment type="caution">
    <text evidence="2">The sequence shown here is derived from an EMBL/GenBank/DDBJ whole genome shotgun (WGS) entry which is preliminary data.</text>
</comment>
<organism evidence="2 3">
    <name type="scientific">Mycoplana azooxidifex</name>
    <dbReference type="NCBI Taxonomy" id="1636188"/>
    <lineage>
        <taxon>Bacteria</taxon>
        <taxon>Pseudomonadati</taxon>
        <taxon>Pseudomonadota</taxon>
        <taxon>Alphaproteobacteria</taxon>
        <taxon>Hyphomicrobiales</taxon>
        <taxon>Rhizobiaceae</taxon>
        <taxon>Mycoplana</taxon>
    </lineage>
</organism>
<dbReference type="Proteomes" id="UP000574761">
    <property type="component" value="Unassembled WGS sequence"/>
</dbReference>
<sequence length="261" mass="29032">MSKRHNSRQSFYWSAFIAYAKATWWLVALVLFILLDAPQLAQMIGIETGAYRWLSAIGWVKDVVIALTVWAAGFLACLKMLAATGSFRVGKKAWLRPLARAAEELSIKNYVTSEGGVSSFAFSLGVQHLGPGITNVEVFVDRINGEDLSPPLPLQKRDRISAYGTGDIEVFNVASAWVRRPMSPKDTAMAEKAPFDQFRGLLERGLLLETEPTYRDQKLNFPNLIDLTLDFRIESANSPIVNSAILIRVQPRATTEIVESL</sequence>
<name>A0A7W6DCM3_9HYPH</name>
<keyword evidence="3" id="KW-1185">Reference proteome</keyword>
<evidence type="ECO:0000313" key="3">
    <source>
        <dbReference type="Proteomes" id="UP000574761"/>
    </source>
</evidence>